<gene>
    <name evidence="1" type="ORF">Ddye_014010</name>
</gene>
<name>A0AAD9X7C4_9ROSI</name>
<accession>A0AAD9X7C4</accession>
<reference evidence="1" key="1">
    <citation type="journal article" date="2023" name="Plant J.">
        <title>Genome sequences and population genomics provide insights into the demographic history, inbreeding, and mutation load of two 'living fossil' tree species of Dipteronia.</title>
        <authorList>
            <person name="Feng Y."/>
            <person name="Comes H.P."/>
            <person name="Chen J."/>
            <person name="Zhu S."/>
            <person name="Lu R."/>
            <person name="Zhang X."/>
            <person name="Li P."/>
            <person name="Qiu J."/>
            <person name="Olsen K.M."/>
            <person name="Qiu Y."/>
        </authorList>
    </citation>
    <scope>NUCLEOTIDE SEQUENCE</scope>
    <source>
        <strain evidence="1">KIB01</strain>
    </source>
</reference>
<comment type="caution">
    <text evidence="1">The sequence shown here is derived from an EMBL/GenBank/DDBJ whole genome shotgun (WGS) entry which is preliminary data.</text>
</comment>
<evidence type="ECO:0000313" key="1">
    <source>
        <dbReference type="EMBL" id="KAK2654154.1"/>
    </source>
</evidence>
<dbReference type="Proteomes" id="UP001280121">
    <property type="component" value="Unassembled WGS sequence"/>
</dbReference>
<protein>
    <submittedName>
        <fullName evidence="1">Uncharacterized protein</fullName>
    </submittedName>
</protein>
<dbReference type="AlphaFoldDB" id="A0AAD9X7C4"/>
<proteinExistence type="predicted"/>
<keyword evidence="2" id="KW-1185">Reference proteome</keyword>
<organism evidence="1 2">
    <name type="scientific">Dipteronia dyeriana</name>
    <dbReference type="NCBI Taxonomy" id="168575"/>
    <lineage>
        <taxon>Eukaryota</taxon>
        <taxon>Viridiplantae</taxon>
        <taxon>Streptophyta</taxon>
        <taxon>Embryophyta</taxon>
        <taxon>Tracheophyta</taxon>
        <taxon>Spermatophyta</taxon>
        <taxon>Magnoliopsida</taxon>
        <taxon>eudicotyledons</taxon>
        <taxon>Gunneridae</taxon>
        <taxon>Pentapetalae</taxon>
        <taxon>rosids</taxon>
        <taxon>malvids</taxon>
        <taxon>Sapindales</taxon>
        <taxon>Sapindaceae</taxon>
        <taxon>Hippocastanoideae</taxon>
        <taxon>Acereae</taxon>
        <taxon>Dipteronia</taxon>
    </lineage>
</organism>
<sequence>MWKSKKDCNATSIAAGSGSLHYGLLKRQGCRQASWIPSVTFTGCLQRELSWRFIVFSNDQTQCGKAYRNKKLFALQQGEELFDVGRRRRNEEGEWVKMKKREFGGETLFSSL</sequence>
<dbReference type="EMBL" id="JANJYI010000004">
    <property type="protein sequence ID" value="KAK2654154.1"/>
    <property type="molecule type" value="Genomic_DNA"/>
</dbReference>
<evidence type="ECO:0000313" key="2">
    <source>
        <dbReference type="Proteomes" id="UP001280121"/>
    </source>
</evidence>